<evidence type="ECO:0000313" key="2">
    <source>
        <dbReference type="EMBL" id="MDR7665384.1"/>
    </source>
</evidence>
<dbReference type="RefSeq" id="WP_310575411.1">
    <property type="nucleotide sequence ID" value="NZ_JAVKPK010000019.1"/>
</dbReference>
<protein>
    <submittedName>
        <fullName evidence="2">DUF190 domain-containing protein</fullName>
    </submittedName>
</protein>
<dbReference type="PANTHER" id="PTHR35983">
    <property type="entry name" value="UPF0166 PROTEIN TM_0021"/>
    <property type="match status" value="1"/>
</dbReference>
<name>A0ABU2D090_9EURY</name>
<dbReference type="PANTHER" id="PTHR35983:SF1">
    <property type="entry name" value="UPF0166 PROTEIN TM_0021"/>
    <property type="match status" value="1"/>
</dbReference>
<evidence type="ECO:0000313" key="3">
    <source>
        <dbReference type="Proteomes" id="UP001246244"/>
    </source>
</evidence>
<dbReference type="Gene3D" id="3.30.70.120">
    <property type="match status" value="1"/>
</dbReference>
<dbReference type="Proteomes" id="UP001246244">
    <property type="component" value="Unassembled WGS sequence"/>
</dbReference>
<comment type="similarity">
    <text evidence="1">Belongs to the UPF0166 family.</text>
</comment>
<dbReference type="InterPro" id="IPR015867">
    <property type="entry name" value="N-reg_PII/ATP_PRibTrfase_C"/>
</dbReference>
<keyword evidence="3" id="KW-1185">Reference proteome</keyword>
<dbReference type="InterPro" id="IPR011322">
    <property type="entry name" value="N-reg_PII-like_a/b"/>
</dbReference>
<dbReference type="EMBL" id="JAVKPK010000019">
    <property type="protein sequence ID" value="MDR7665384.1"/>
    <property type="molecule type" value="Genomic_DNA"/>
</dbReference>
<dbReference type="SUPFAM" id="SSF54913">
    <property type="entry name" value="GlnB-like"/>
    <property type="match status" value="1"/>
</dbReference>
<dbReference type="InterPro" id="IPR003793">
    <property type="entry name" value="UPF0166"/>
</dbReference>
<proteinExistence type="inferred from homology"/>
<sequence>MKTDKMRAIEGNHMKRESTAILLRIFIGESDRYEGKPLYMHIVEMLKAEGIAGATVFRGITGFGKHSFIHTTSILRLSTDLPILIEVADLEENIDRIRPKLDEIINQGLITEEKVKIIFYDSDTTNKTSIVN</sequence>
<reference evidence="3" key="1">
    <citation type="submission" date="2023-07" db="EMBL/GenBank/DDBJ databases">
        <title>Whole-genome sequencing of a new Methanosarcina sp. Z-7115.</title>
        <authorList>
            <person name="Zhilina T.N."/>
            <person name="Merkel A.Y."/>
        </authorList>
    </citation>
    <scope>NUCLEOTIDE SEQUENCE [LARGE SCALE GENOMIC DNA]</scope>
    <source>
        <strain evidence="3">Z-7115</strain>
    </source>
</reference>
<evidence type="ECO:0000256" key="1">
    <source>
        <dbReference type="ARBA" id="ARBA00010554"/>
    </source>
</evidence>
<dbReference type="Pfam" id="PF02641">
    <property type="entry name" value="DUF190"/>
    <property type="match status" value="1"/>
</dbReference>
<gene>
    <name evidence="2" type="ORF">RG963_06215</name>
</gene>
<comment type="caution">
    <text evidence="2">The sequence shown here is derived from an EMBL/GenBank/DDBJ whole genome shotgun (WGS) entry which is preliminary data.</text>
</comment>
<organism evidence="2 3">
    <name type="scientific">Methanosarcina baikalica</name>
    <dbReference type="NCBI Taxonomy" id="3073890"/>
    <lineage>
        <taxon>Archaea</taxon>
        <taxon>Methanobacteriati</taxon>
        <taxon>Methanobacteriota</taxon>
        <taxon>Stenosarchaea group</taxon>
        <taxon>Methanomicrobia</taxon>
        <taxon>Methanosarcinales</taxon>
        <taxon>Methanosarcinaceae</taxon>
        <taxon>Methanosarcina</taxon>
    </lineage>
</organism>
<accession>A0ABU2D090</accession>